<comment type="caution">
    <text evidence="1">The sequence shown here is derived from an EMBL/GenBank/DDBJ whole genome shotgun (WGS) entry which is preliminary data.</text>
</comment>
<sequence>GMERGLGTLADFYEGLGNIPAELLERQWEFERAWADNLLSLDGLLYEVEGELPEKLTNNIGCMGKTEIEDFATMVLRECGYSYTMKWTTAGDIVIKPFVYIDESHINEYPYIVKERVLHEVAHIDTWPQDDRHGELFHRKYAELVNRFLAGYKKVRPTKDWVKEG</sequence>
<feature type="non-terminal residue" evidence="1">
    <location>
        <position position="1"/>
    </location>
</feature>
<name>A0A0F8WUY9_9ZZZZ</name>
<dbReference type="AlphaFoldDB" id="A0A0F8WUY9"/>
<protein>
    <submittedName>
        <fullName evidence="1">Uncharacterized protein</fullName>
    </submittedName>
</protein>
<dbReference type="EMBL" id="LAZR01062858">
    <property type="protein sequence ID" value="KKK60662.1"/>
    <property type="molecule type" value="Genomic_DNA"/>
</dbReference>
<gene>
    <name evidence="1" type="ORF">LCGC14_3022130</name>
</gene>
<organism evidence="1">
    <name type="scientific">marine sediment metagenome</name>
    <dbReference type="NCBI Taxonomy" id="412755"/>
    <lineage>
        <taxon>unclassified sequences</taxon>
        <taxon>metagenomes</taxon>
        <taxon>ecological metagenomes</taxon>
    </lineage>
</organism>
<reference evidence="1" key="1">
    <citation type="journal article" date="2015" name="Nature">
        <title>Complex archaea that bridge the gap between prokaryotes and eukaryotes.</title>
        <authorList>
            <person name="Spang A."/>
            <person name="Saw J.H."/>
            <person name="Jorgensen S.L."/>
            <person name="Zaremba-Niedzwiedzka K."/>
            <person name="Martijn J."/>
            <person name="Lind A.E."/>
            <person name="van Eijk R."/>
            <person name="Schleper C."/>
            <person name="Guy L."/>
            <person name="Ettema T.J."/>
        </authorList>
    </citation>
    <scope>NUCLEOTIDE SEQUENCE</scope>
</reference>
<evidence type="ECO:0000313" key="1">
    <source>
        <dbReference type="EMBL" id="KKK60662.1"/>
    </source>
</evidence>
<accession>A0A0F8WUY9</accession>
<proteinExistence type="predicted"/>